<dbReference type="InterPro" id="IPR000064">
    <property type="entry name" value="NLP_P60_dom"/>
</dbReference>
<comment type="caution">
    <text evidence="7">The sequence shown here is derived from an EMBL/GenBank/DDBJ whole genome shotgun (WGS) entry which is preliminary data.</text>
</comment>
<name>A0A5R9QE47_9GAMM</name>
<evidence type="ECO:0000256" key="3">
    <source>
        <dbReference type="ARBA" id="ARBA00022801"/>
    </source>
</evidence>
<dbReference type="PANTHER" id="PTHR47053">
    <property type="entry name" value="MUREIN DD-ENDOPEPTIDASE MEPH-RELATED"/>
    <property type="match status" value="1"/>
</dbReference>
<feature type="domain" description="NlpC/P60" evidence="6">
    <location>
        <begin position="71"/>
        <end position="198"/>
    </location>
</feature>
<dbReference type="GO" id="GO:0006508">
    <property type="term" value="P:proteolysis"/>
    <property type="evidence" value="ECO:0007669"/>
    <property type="project" value="UniProtKB-KW"/>
</dbReference>
<protein>
    <submittedName>
        <fullName evidence="7">Peptidoglycan endopeptidase</fullName>
    </submittedName>
</protein>
<evidence type="ECO:0000256" key="4">
    <source>
        <dbReference type="ARBA" id="ARBA00022807"/>
    </source>
</evidence>
<dbReference type="Gene3D" id="3.90.1720.10">
    <property type="entry name" value="endopeptidase domain like (from Nostoc punctiforme)"/>
    <property type="match status" value="1"/>
</dbReference>
<keyword evidence="2" id="KW-0645">Protease</keyword>
<feature type="signal peptide" evidence="5">
    <location>
        <begin position="1"/>
        <end position="21"/>
    </location>
</feature>
<reference evidence="7 8" key="1">
    <citation type="journal article" date="2017" name="Eur. J. Clin. Microbiol. Infect. Dis.">
        <title>Uncommonly isolated clinical Pseudomonas: identification and phylogenetic assignation.</title>
        <authorList>
            <person name="Mulet M."/>
            <person name="Gomila M."/>
            <person name="Ramirez A."/>
            <person name="Cardew S."/>
            <person name="Moore E.R."/>
            <person name="Lalucat J."/>
            <person name="Garcia-Valdes E."/>
        </authorList>
    </citation>
    <scope>NUCLEOTIDE SEQUENCE [LARGE SCALE GENOMIC DNA]</scope>
    <source>
        <strain evidence="7 8">SD129</strain>
    </source>
</reference>
<dbReference type="PROSITE" id="PS51257">
    <property type="entry name" value="PROKAR_LIPOPROTEIN"/>
    <property type="match status" value="1"/>
</dbReference>
<proteinExistence type="inferred from homology"/>
<dbReference type="PROSITE" id="PS51935">
    <property type="entry name" value="NLPC_P60"/>
    <property type="match status" value="1"/>
</dbReference>
<dbReference type="SUPFAM" id="SSF54001">
    <property type="entry name" value="Cysteine proteinases"/>
    <property type="match status" value="1"/>
</dbReference>
<dbReference type="Proteomes" id="UP000306753">
    <property type="component" value="Unassembled WGS sequence"/>
</dbReference>
<evidence type="ECO:0000313" key="8">
    <source>
        <dbReference type="Proteomes" id="UP000306753"/>
    </source>
</evidence>
<accession>A0A5R9QE47</accession>
<evidence type="ECO:0000256" key="5">
    <source>
        <dbReference type="SAM" id="SignalP"/>
    </source>
</evidence>
<dbReference type="OrthoDB" id="9807055at2"/>
<feature type="chain" id="PRO_5024286676" evidence="5">
    <location>
        <begin position="22"/>
        <end position="211"/>
    </location>
</feature>
<evidence type="ECO:0000256" key="2">
    <source>
        <dbReference type="ARBA" id="ARBA00022670"/>
    </source>
</evidence>
<dbReference type="GO" id="GO:0008234">
    <property type="term" value="F:cysteine-type peptidase activity"/>
    <property type="evidence" value="ECO:0007669"/>
    <property type="project" value="UniProtKB-KW"/>
</dbReference>
<dbReference type="RefSeq" id="WP_138407088.1">
    <property type="nucleotide sequence ID" value="NZ_QLAE01000005.1"/>
</dbReference>
<dbReference type="Pfam" id="PF00877">
    <property type="entry name" value="NLPC_P60"/>
    <property type="match status" value="1"/>
</dbReference>
<keyword evidence="5" id="KW-0732">Signal</keyword>
<dbReference type="InterPro" id="IPR038765">
    <property type="entry name" value="Papain-like_cys_pep_sf"/>
</dbReference>
<organism evidence="7 8">
    <name type="scientific">Stutzerimonas nosocomialis</name>
    <dbReference type="NCBI Taxonomy" id="1056496"/>
    <lineage>
        <taxon>Bacteria</taxon>
        <taxon>Pseudomonadati</taxon>
        <taxon>Pseudomonadota</taxon>
        <taxon>Gammaproteobacteria</taxon>
        <taxon>Pseudomonadales</taxon>
        <taxon>Pseudomonadaceae</taxon>
        <taxon>Stutzerimonas</taxon>
    </lineage>
</organism>
<dbReference type="PANTHER" id="PTHR47053:SF1">
    <property type="entry name" value="MUREIN DD-ENDOPEPTIDASE MEPH-RELATED"/>
    <property type="match status" value="1"/>
</dbReference>
<comment type="similarity">
    <text evidence="1">Belongs to the peptidase C40 family.</text>
</comment>
<keyword evidence="8" id="KW-1185">Reference proteome</keyword>
<dbReference type="AlphaFoldDB" id="A0A5R9QE47"/>
<dbReference type="InterPro" id="IPR051202">
    <property type="entry name" value="Peptidase_C40"/>
</dbReference>
<evidence type="ECO:0000259" key="6">
    <source>
        <dbReference type="PROSITE" id="PS51935"/>
    </source>
</evidence>
<gene>
    <name evidence="7" type="ORF">DN820_13155</name>
</gene>
<keyword evidence="3" id="KW-0378">Hydrolase</keyword>
<sequence length="211" mass="22961">MLKRFAPLVPFALFALLGACATAPQTPDSGATAQPIRAAVGPAKLKLSELPEAPAEVQVGDFDQDHDYRLPQLADSVLERGFGLVGTPYRYGGRSVKTGFDCSGFVGFVFRKETGIELPRSTGEMIKLDAPRIRRDQLVPGDIVFFNNRGRGRVSHAGIYIGDDQFIHSASRRSGGVRVDSLDDAYWRASFMEAKRILASAPSSQVIARHP</sequence>
<keyword evidence="4" id="KW-0788">Thiol protease</keyword>
<evidence type="ECO:0000313" key="7">
    <source>
        <dbReference type="EMBL" id="TLX62965.1"/>
    </source>
</evidence>
<evidence type="ECO:0000256" key="1">
    <source>
        <dbReference type="ARBA" id="ARBA00007074"/>
    </source>
</evidence>
<dbReference type="EMBL" id="QLAG01000015">
    <property type="protein sequence ID" value="TLX62965.1"/>
    <property type="molecule type" value="Genomic_DNA"/>
</dbReference>